<feature type="compositionally biased region" description="Basic and acidic residues" evidence="3">
    <location>
        <begin position="105"/>
        <end position="114"/>
    </location>
</feature>
<dbReference type="Pfam" id="PF02410">
    <property type="entry name" value="RsfS"/>
    <property type="match status" value="1"/>
</dbReference>
<dbReference type="EMBL" id="JAJVKT010000001">
    <property type="protein sequence ID" value="MCE7507006.1"/>
    <property type="molecule type" value="Genomic_DNA"/>
</dbReference>
<comment type="caution">
    <text evidence="4">The sequence shown here is derived from an EMBL/GenBank/DDBJ whole genome shotgun (WGS) entry which is preliminary data.</text>
</comment>
<keyword evidence="2" id="KW-0810">Translation regulation</keyword>
<evidence type="ECO:0000256" key="1">
    <source>
        <dbReference type="ARBA" id="ARBA00010574"/>
    </source>
</evidence>
<dbReference type="SUPFAM" id="SSF81301">
    <property type="entry name" value="Nucleotidyltransferase"/>
    <property type="match status" value="1"/>
</dbReference>
<comment type="similarity">
    <text evidence="1 2">Belongs to the Iojap/RsfS family.</text>
</comment>
<dbReference type="PANTHER" id="PTHR21043:SF0">
    <property type="entry name" value="MITOCHONDRIAL ASSEMBLY OF RIBOSOMAL LARGE SUBUNIT PROTEIN 1"/>
    <property type="match status" value="1"/>
</dbReference>
<dbReference type="NCBIfam" id="TIGR00090">
    <property type="entry name" value="rsfS_iojap_ybeB"/>
    <property type="match status" value="1"/>
</dbReference>
<keyword evidence="2" id="KW-0963">Cytoplasm</keyword>
<keyword evidence="2" id="KW-0678">Repressor</keyword>
<accession>A0A9Q3W1Y8</accession>
<dbReference type="KEGG" id="axe:P40_05115"/>
<dbReference type="InterPro" id="IPR004394">
    <property type="entry name" value="Iojap/RsfS/C7orf30"/>
</dbReference>
<comment type="subcellular location">
    <subcellularLocation>
        <location evidence="2">Cytoplasm</location>
    </subcellularLocation>
</comment>
<evidence type="ECO:0000313" key="4">
    <source>
        <dbReference type="EMBL" id="MCE7507006.1"/>
    </source>
</evidence>
<dbReference type="AlphaFoldDB" id="A0A9Q3W1Y8"/>
<organism evidence="4 5">
    <name type="scientific">Alloalcanivorax xenomutans</name>
    <dbReference type="NCBI Taxonomy" id="1094342"/>
    <lineage>
        <taxon>Bacteria</taxon>
        <taxon>Pseudomonadati</taxon>
        <taxon>Pseudomonadota</taxon>
        <taxon>Gammaproteobacteria</taxon>
        <taxon>Oceanospirillales</taxon>
        <taxon>Alcanivoracaceae</taxon>
        <taxon>Alloalcanivorax</taxon>
    </lineage>
</organism>
<evidence type="ECO:0000256" key="2">
    <source>
        <dbReference type="HAMAP-Rule" id="MF_01477"/>
    </source>
</evidence>
<sequence length="124" mass="13783">MSSDTSLLDLVLDALEELKARNVTHLDVRELTSVADDMVIASGTSNRHVKALADNVVERAKQAGYRPLGTEGEKGAEWILVDLGDVIVHLMLPATREFYDLERLWRNPDHHPERTSTPANKDPG</sequence>
<dbReference type="Proteomes" id="UP001107961">
    <property type="component" value="Unassembled WGS sequence"/>
</dbReference>
<evidence type="ECO:0000313" key="5">
    <source>
        <dbReference type="Proteomes" id="UP001107961"/>
    </source>
</evidence>
<feature type="compositionally biased region" description="Polar residues" evidence="3">
    <location>
        <begin position="115"/>
        <end position="124"/>
    </location>
</feature>
<dbReference type="RefSeq" id="WP_026949567.1">
    <property type="nucleotide sequence ID" value="NZ_CBDDTQ010000001.1"/>
</dbReference>
<dbReference type="PANTHER" id="PTHR21043">
    <property type="entry name" value="IOJAP SUPERFAMILY ORTHOLOG"/>
    <property type="match status" value="1"/>
</dbReference>
<dbReference type="InterPro" id="IPR043519">
    <property type="entry name" value="NT_sf"/>
</dbReference>
<protein>
    <recommendedName>
        <fullName evidence="2">Ribosomal silencing factor RsfS</fullName>
    </recommendedName>
</protein>
<feature type="region of interest" description="Disordered" evidence="3">
    <location>
        <begin position="105"/>
        <end position="124"/>
    </location>
</feature>
<dbReference type="GO" id="GO:0042256">
    <property type="term" value="P:cytosolic ribosome assembly"/>
    <property type="evidence" value="ECO:0007669"/>
    <property type="project" value="UniProtKB-UniRule"/>
</dbReference>
<gene>
    <name evidence="2 4" type="primary">rsfS</name>
    <name evidence="4" type="ORF">LZG35_00040</name>
</gene>
<dbReference type="GO" id="GO:0005737">
    <property type="term" value="C:cytoplasm"/>
    <property type="evidence" value="ECO:0007669"/>
    <property type="project" value="UniProtKB-SubCell"/>
</dbReference>
<name>A0A9Q3W1Y8_9GAMM</name>
<dbReference type="HAMAP" id="MF_01477">
    <property type="entry name" value="Iojap_RsfS"/>
    <property type="match status" value="1"/>
</dbReference>
<dbReference type="GO" id="GO:0017148">
    <property type="term" value="P:negative regulation of translation"/>
    <property type="evidence" value="ECO:0007669"/>
    <property type="project" value="UniProtKB-UniRule"/>
</dbReference>
<comment type="function">
    <text evidence="2">Functions as a ribosomal silencing factor. Interacts with ribosomal protein uL14 (rplN), blocking formation of intersubunit bridge B8. Prevents association of the 30S and 50S ribosomal subunits and the formation of functional ribosomes, thus repressing translation.</text>
</comment>
<dbReference type="GO" id="GO:0043023">
    <property type="term" value="F:ribosomal large subunit binding"/>
    <property type="evidence" value="ECO:0007669"/>
    <property type="project" value="TreeGrafter"/>
</dbReference>
<dbReference type="GO" id="GO:0090071">
    <property type="term" value="P:negative regulation of ribosome biogenesis"/>
    <property type="evidence" value="ECO:0007669"/>
    <property type="project" value="UniProtKB-UniRule"/>
</dbReference>
<dbReference type="Gene3D" id="3.30.460.10">
    <property type="entry name" value="Beta Polymerase, domain 2"/>
    <property type="match status" value="1"/>
</dbReference>
<proteinExistence type="inferred from homology"/>
<comment type="subunit">
    <text evidence="2">Interacts with ribosomal protein uL14 (rplN).</text>
</comment>
<reference evidence="4" key="1">
    <citation type="submission" date="2022-01" db="EMBL/GenBank/DDBJ databases">
        <authorList>
            <person name="Karlyshev A.V."/>
            <person name="Jaspars M."/>
        </authorList>
    </citation>
    <scope>NUCLEOTIDE SEQUENCE</scope>
    <source>
        <strain evidence="4">AGSA3-2</strain>
    </source>
</reference>
<evidence type="ECO:0000256" key="3">
    <source>
        <dbReference type="SAM" id="MobiDB-lite"/>
    </source>
</evidence>
<keyword evidence="5" id="KW-1185">Reference proteome</keyword>